<organism evidence="1 2">
    <name type="scientific">Pectobacterium betavasculorum</name>
    <dbReference type="NCBI Taxonomy" id="55207"/>
    <lineage>
        <taxon>Bacteria</taxon>
        <taxon>Pseudomonadati</taxon>
        <taxon>Pseudomonadota</taxon>
        <taxon>Gammaproteobacteria</taxon>
        <taxon>Enterobacterales</taxon>
        <taxon>Pectobacteriaceae</taxon>
        <taxon>Pectobacterium</taxon>
    </lineage>
</organism>
<reference evidence="1 2" key="1">
    <citation type="submission" date="2014-08" db="EMBL/GenBank/DDBJ databases">
        <title>Genome sequences of NCPPB Pectobacterium isolates.</title>
        <authorList>
            <person name="Glover R.H."/>
            <person name="Sapp M."/>
            <person name="Elphinstone J."/>
        </authorList>
    </citation>
    <scope>NUCLEOTIDE SEQUENCE [LARGE SCALE GENOMIC DNA]</scope>
    <source>
        <strain evidence="1 2">NCPPB 2795</strain>
    </source>
</reference>
<dbReference type="eggNOG" id="ENOG5032UTF">
    <property type="taxonomic scope" value="Bacteria"/>
</dbReference>
<name>A0A093S7V5_9GAMM</name>
<dbReference type="EMBL" id="JQHM01000002">
    <property type="protein sequence ID" value="KFX06206.1"/>
    <property type="molecule type" value="Genomic_DNA"/>
</dbReference>
<dbReference type="AlphaFoldDB" id="A0A093S7V5"/>
<comment type="caution">
    <text evidence="1">The sequence shown here is derived from an EMBL/GenBank/DDBJ whole genome shotgun (WGS) entry which is preliminary data.</text>
</comment>
<protein>
    <submittedName>
        <fullName evidence="1">Uncharacterized protein</fullName>
    </submittedName>
</protein>
<accession>A0A093S7V5</accession>
<evidence type="ECO:0000313" key="1">
    <source>
        <dbReference type="EMBL" id="KFX06206.1"/>
    </source>
</evidence>
<gene>
    <name evidence="1" type="ORF">KP22_10190</name>
</gene>
<proteinExistence type="predicted"/>
<dbReference type="RefSeq" id="WP_039323979.1">
    <property type="nucleotide sequence ID" value="NZ_JQHM01000002.1"/>
</dbReference>
<sequence>MSDQNSLDKKTGKGSSFLARASEELLAIKNDRALSKVASRTFWAAVKKIPVAGDLLEILGEALAGLADRERDFRQRRLEDYICGLIEINRKDLDIQDDDLLVAIRRVIQDDEVGKAEYYARLTVRMVESEVDMRDKLHFLSMLSELTCSQIEYALAFYIRDTVPLCGYPDCASAVNEWVSQSDGRSLRARSNLVSWGLLQEEQLVAGLDGASGIAYRRTEDLERMITFLFEETDRQPNVIGKQTKAAFDVIIIDHMKSTDDLYLEHLRLKLEKAQLSVDIASRTSDHQVQKIARLYVWNNLLKDNSPGINKEFVQIKILDAPPSVGMPRSDSLRTFKLELEQFNNNENPNRQCAGSTAELIKVLDMVADRLITLLRQ</sequence>
<evidence type="ECO:0000313" key="2">
    <source>
        <dbReference type="Proteomes" id="UP000032874"/>
    </source>
</evidence>
<dbReference type="Proteomes" id="UP000032874">
    <property type="component" value="Unassembled WGS sequence"/>
</dbReference>